<sequence>MIKIAKYKGSLRFKKLLDDFVEYIGNTMIPHGDIVIESGVILSKEEIHQFYHAKEHLPLNVRMKEVKEFILNWSNEQINIRKQQIEDEFEEAYRKWVVTLPEGEERKAVYEALEKAKQLRMKIFQEKMQHEISLIVKKMENIPALLMYKSVFQKKVFEKFHPDIDEELLSLLLKNGRQIKQERFMYEDIAPLIYLDLTFRTPAVQKQRIFYSFF</sequence>
<gene>
    <name evidence="1" type="ORF">B9L19_11475</name>
</gene>
<proteinExistence type="predicted"/>
<organism evidence="1 2">
    <name type="scientific">Geobacillus thermocatenulatus</name>
    <dbReference type="NCBI Taxonomy" id="33938"/>
    <lineage>
        <taxon>Bacteria</taxon>
        <taxon>Bacillati</taxon>
        <taxon>Bacillota</taxon>
        <taxon>Bacilli</taxon>
        <taxon>Bacillales</taxon>
        <taxon>Anoxybacillaceae</taxon>
        <taxon>Geobacillus</taxon>
        <taxon>Geobacillus thermoleovorans group</taxon>
    </lineage>
</organism>
<accession>A0A226Q2N6</accession>
<dbReference type="KEGG" id="gtm:GT3921_12580"/>
<reference evidence="1 2" key="1">
    <citation type="submission" date="2017-05" db="EMBL/GenBank/DDBJ databases">
        <title>The genome sequence of Geobacillus thermocatenulatus DSM 730.</title>
        <authorList>
            <person name="Ramaloko W.T."/>
            <person name="Koen N."/>
            <person name="Polliack S."/>
            <person name="Aliyu H."/>
            <person name="Lebre P."/>
            <person name="Mohr T."/>
            <person name="Oswald F."/>
            <person name="Zwick M."/>
            <person name="Neumann A."/>
            <person name="Syldatk C."/>
            <person name="Cowan D."/>
            <person name="De Maayer P."/>
        </authorList>
    </citation>
    <scope>NUCLEOTIDE SEQUENCE [LARGE SCALE GENOMIC DNA]</scope>
    <source>
        <strain evidence="1 2">BGSC 93A1</strain>
    </source>
</reference>
<name>A0A226Q2N6_9BACL</name>
<dbReference type="EMBL" id="NEWK01000002">
    <property type="protein sequence ID" value="OXB86164.1"/>
    <property type="molecule type" value="Genomic_DNA"/>
</dbReference>
<comment type="caution">
    <text evidence="1">The sequence shown here is derived from an EMBL/GenBank/DDBJ whole genome shotgun (WGS) entry which is preliminary data.</text>
</comment>
<dbReference type="RefSeq" id="WP_089113947.1">
    <property type="nucleotide sequence ID" value="NZ_CP018058.1"/>
</dbReference>
<evidence type="ECO:0000313" key="1">
    <source>
        <dbReference type="EMBL" id="OXB86164.1"/>
    </source>
</evidence>
<evidence type="ECO:0000313" key="2">
    <source>
        <dbReference type="Proteomes" id="UP000198378"/>
    </source>
</evidence>
<keyword evidence="2" id="KW-1185">Reference proteome</keyword>
<dbReference type="AlphaFoldDB" id="A0A226Q2N6"/>
<protein>
    <submittedName>
        <fullName evidence="1">Uncharacterized protein</fullName>
    </submittedName>
</protein>
<dbReference type="Proteomes" id="UP000198378">
    <property type="component" value="Unassembled WGS sequence"/>
</dbReference>